<dbReference type="Proteomes" id="UP000095605">
    <property type="component" value="Unassembled WGS sequence"/>
</dbReference>
<gene>
    <name evidence="11" type="ORF">AWRI3578_g2292</name>
</gene>
<dbReference type="Gene3D" id="1.20.1250.20">
    <property type="entry name" value="MFS general substrate transporter like domains"/>
    <property type="match status" value="1"/>
</dbReference>
<feature type="transmembrane region" description="Helical" evidence="10">
    <location>
        <begin position="92"/>
        <end position="117"/>
    </location>
</feature>
<dbReference type="PANTHER" id="PTHR21576:SF45">
    <property type="entry name" value="TRANSPORTER MCH1-RELATED"/>
    <property type="match status" value="1"/>
</dbReference>
<feature type="transmembrane region" description="Helical" evidence="10">
    <location>
        <begin position="456"/>
        <end position="474"/>
    </location>
</feature>
<feature type="transmembrane region" description="Helical" evidence="10">
    <location>
        <begin position="510"/>
        <end position="534"/>
    </location>
</feature>
<evidence type="ECO:0000256" key="6">
    <source>
        <dbReference type="ARBA" id="ARBA00022989"/>
    </source>
</evidence>
<sequence length="587" mass="65960">MPGKNLDNGFSPSSSPTNKTVLIKKSGSVLVNKRSSSSKTPKERTISVFEHNLTYHVRQTLQRLDSSSTTQKSINSSLLQLRKQKKEHLEKLSLFGYILSLFCCISAGSVMIISLYSSTWLTLLNYNSIQINLISSCINMGAYMIPPFLGFICDTHGPVTLSLISLFAFVPHYLYLSRTASLPAEEVKHFSLVLYSCFMIGCGTSSLYFASLISCSKFFTDSKVLSISMPTTLYGSSSVLFAYVLTHWKKLKFPIDNEKNPQGEFFNLKVVFRYMAIFYFVVIILNYLASTIVTHLKLEYELLDQETSEEIESHRPLLDASHTNYSAITDEEESEEALTTDTEDTVLVTVADGISNNKYEETKTKSSLKDKLSLFLTNRKTFLLFSIVFLSVGPLETYVSNMASISKLYSSEEVTYSPQVILSNFSICSTVIRFFVGIIIDVLTKIFGKQYKNIDLYMMMFFLSLGLVTQMFLYKTDSHLGLLSSFMGLCYGGLFTIFPIITLNHYDKGIFAIAYGCFLLAPAIGTPCFSLVFAKIFDANQCLVSWFSYDCIKNIFMVTSISFGVCINLSVIIKIMSNNKTDRPVIV</sequence>
<keyword evidence="6 10" id="KW-1133">Transmembrane helix</keyword>
<feature type="transmembrane region" description="Helical" evidence="10">
    <location>
        <begin position="265"/>
        <end position="288"/>
    </location>
</feature>
<proteinExistence type="inferred from homology"/>
<dbReference type="EMBL" id="LPNL01000004">
    <property type="protein sequence ID" value="OEJ87857.1"/>
    <property type="molecule type" value="Genomic_DNA"/>
</dbReference>
<feature type="transmembrane region" description="Helical" evidence="10">
    <location>
        <begin position="224"/>
        <end position="245"/>
    </location>
</feature>
<keyword evidence="7 10" id="KW-0472">Membrane</keyword>
<evidence type="ECO:0000256" key="1">
    <source>
        <dbReference type="ARBA" id="ARBA00004128"/>
    </source>
</evidence>
<feature type="transmembrane region" description="Helical" evidence="10">
    <location>
        <begin position="159"/>
        <end position="176"/>
    </location>
</feature>
<accession>A0A1E5RLS9</accession>
<dbReference type="OrthoDB" id="199930at2759"/>
<evidence type="ECO:0000256" key="9">
    <source>
        <dbReference type="SAM" id="MobiDB-lite"/>
    </source>
</evidence>
<organism evidence="11 12">
    <name type="scientific">Hanseniaspora opuntiae</name>
    <dbReference type="NCBI Taxonomy" id="211096"/>
    <lineage>
        <taxon>Eukaryota</taxon>
        <taxon>Fungi</taxon>
        <taxon>Dikarya</taxon>
        <taxon>Ascomycota</taxon>
        <taxon>Saccharomycotina</taxon>
        <taxon>Saccharomycetes</taxon>
        <taxon>Saccharomycodales</taxon>
        <taxon>Saccharomycodaceae</taxon>
        <taxon>Hanseniaspora</taxon>
    </lineage>
</organism>
<feature type="transmembrane region" description="Helical" evidence="10">
    <location>
        <begin position="192"/>
        <end position="212"/>
    </location>
</feature>
<dbReference type="GO" id="GO:0022857">
    <property type="term" value="F:transmembrane transporter activity"/>
    <property type="evidence" value="ECO:0007669"/>
    <property type="project" value="InterPro"/>
</dbReference>
<dbReference type="InterPro" id="IPR011701">
    <property type="entry name" value="MFS"/>
</dbReference>
<comment type="similarity">
    <text evidence="2">Belongs to the major facilitator superfamily.</text>
</comment>
<keyword evidence="4" id="KW-0926">Vacuole</keyword>
<dbReference type="AlphaFoldDB" id="A0A1E5RLS9"/>
<feature type="region of interest" description="Disordered" evidence="9">
    <location>
        <begin position="1"/>
        <end position="26"/>
    </location>
</feature>
<protein>
    <recommendedName>
        <fullName evidence="8">Probable transporter MCH1</fullName>
    </recommendedName>
</protein>
<dbReference type="PANTHER" id="PTHR21576">
    <property type="entry name" value="UNCHARACTERIZED NODULIN-LIKE PROTEIN"/>
    <property type="match status" value="1"/>
</dbReference>
<evidence type="ECO:0000313" key="12">
    <source>
        <dbReference type="Proteomes" id="UP000095605"/>
    </source>
</evidence>
<evidence type="ECO:0000256" key="8">
    <source>
        <dbReference type="ARBA" id="ARBA00039330"/>
    </source>
</evidence>
<keyword evidence="5 10" id="KW-0812">Transmembrane</keyword>
<dbReference type="GO" id="GO:0000329">
    <property type="term" value="C:fungal-type vacuole membrane"/>
    <property type="evidence" value="ECO:0007669"/>
    <property type="project" value="TreeGrafter"/>
</dbReference>
<evidence type="ECO:0000256" key="3">
    <source>
        <dbReference type="ARBA" id="ARBA00022448"/>
    </source>
</evidence>
<feature type="transmembrane region" description="Helical" evidence="10">
    <location>
        <begin position="480"/>
        <end position="503"/>
    </location>
</feature>
<evidence type="ECO:0000313" key="11">
    <source>
        <dbReference type="EMBL" id="OEJ87857.1"/>
    </source>
</evidence>
<feature type="transmembrane region" description="Helical" evidence="10">
    <location>
        <begin position="420"/>
        <end position="444"/>
    </location>
</feature>
<comment type="caution">
    <text evidence="11">The sequence shown here is derived from an EMBL/GenBank/DDBJ whole genome shotgun (WGS) entry which is preliminary data.</text>
</comment>
<evidence type="ECO:0000256" key="4">
    <source>
        <dbReference type="ARBA" id="ARBA00022554"/>
    </source>
</evidence>
<feature type="transmembrane region" description="Helical" evidence="10">
    <location>
        <begin position="381"/>
        <end position="400"/>
    </location>
</feature>
<feature type="transmembrane region" description="Helical" evidence="10">
    <location>
        <begin position="554"/>
        <end position="573"/>
    </location>
</feature>
<evidence type="ECO:0000256" key="10">
    <source>
        <dbReference type="SAM" id="Phobius"/>
    </source>
</evidence>
<reference evidence="12" key="1">
    <citation type="journal article" date="2016" name="Genome Announc.">
        <title>Genome sequences of three species of Hanseniaspora isolated from spontaneous wine fermentations.</title>
        <authorList>
            <person name="Sternes P.R."/>
            <person name="Lee D."/>
            <person name="Kutyna D.R."/>
            <person name="Borneman A.R."/>
        </authorList>
    </citation>
    <scope>NUCLEOTIDE SEQUENCE [LARGE SCALE GENOMIC DNA]</scope>
    <source>
        <strain evidence="12">AWRI3578</strain>
    </source>
</reference>
<keyword evidence="3" id="KW-0813">Transport</keyword>
<feature type="compositionally biased region" description="Polar residues" evidence="9">
    <location>
        <begin position="8"/>
        <end position="20"/>
    </location>
</feature>
<comment type="subcellular location">
    <subcellularLocation>
        <location evidence="1">Vacuole membrane</location>
        <topology evidence="1">Multi-pass membrane protein</topology>
    </subcellularLocation>
</comment>
<name>A0A1E5RLS9_9ASCO</name>
<evidence type="ECO:0000256" key="2">
    <source>
        <dbReference type="ARBA" id="ARBA00008335"/>
    </source>
</evidence>
<evidence type="ECO:0000256" key="5">
    <source>
        <dbReference type="ARBA" id="ARBA00022692"/>
    </source>
</evidence>
<keyword evidence="12" id="KW-1185">Reference proteome</keyword>
<dbReference type="InterPro" id="IPR036259">
    <property type="entry name" value="MFS_trans_sf"/>
</dbReference>
<evidence type="ECO:0000256" key="7">
    <source>
        <dbReference type="ARBA" id="ARBA00023136"/>
    </source>
</evidence>
<dbReference type="SUPFAM" id="SSF103473">
    <property type="entry name" value="MFS general substrate transporter"/>
    <property type="match status" value="1"/>
</dbReference>
<feature type="transmembrane region" description="Helical" evidence="10">
    <location>
        <begin position="129"/>
        <end position="152"/>
    </location>
</feature>
<dbReference type="Pfam" id="PF07690">
    <property type="entry name" value="MFS_1"/>
    <property type="match status" value="1"/>
</dbReference>